<dbReference type="CDD" id="cd04647">
    <property type="entry name" value="LbH_MAT_like"/>
    <property type="match status" value="1"/>
</dbReference>
<name>A0A8J7HXE3_9NOST</name>
<evidence type="ECO:0000313" key="4">
    <source>
        <dbReference type="Proteomes" id="UP000662314"/>
    </source>
</evidence>
<evidence type="ECO:0000256" key="2">
    <source>
        <dbReference type="ARBA" id="ARBA00022737"/>
    </source>
</evidence>
<organism evidence="3 4">
    <name type="scientific">Dendronalium phyllosphericum CENA369</name>
    <dbReference type="NCBI Taxonomy" id="1725256"/>
    <lineage>
        <taxon>Bacteria</taxon>
        <taxon>Bacillati</taxon>
        <taxon>Cyanobacteriota</taxon>
        <taxon>Cyanophyceae</taxon>
        <taxon>Nostocales</taxon>
        <taxon>Nostocaceae</taxon>
        <taxon>Dendronalium</taxon>
        <taxon>Dendronalium phyllosphericum</taxon>
    </lineage>
</organism>
<dbReference type="Proteomes" id="UP000662314">
    <property type="component" value="Unassembled WGS sequence"/>
</dbReference>
<dbReference type="PROSITE" id="PS00101">
    <property type="entry name" value="HEXAPEP_TRANSFERASES"/>
    <property type="match status" value="1"/>
</dbReference>
<keyword evidence="4" id="KW-1185">Reference proteome</keyword>
<dbReference type="SUPFAM" id="SSF51161">
    <property type="entry name" value="Trimeric LpxA-like enzymes"/>
    <property type="match status" value="2"/>
</dbReference>
<comment type="caution">
    <text evidence="3">The sequence shown here is derived from an EMBL/GenBank/DDBJ whole genome shotgun (WGS) entry which is preliminary data.</text>
</comment>
<dbReference type="PANTHER" id="PTHR23416:SF78">
    <property type="entry name" value="LIPOPOLYSACCHARIDE BIOSYNTHESIS O-ACETYL TRANSFERASE WBBJ-RELATED"/>
    <property type="match status" value="1"/>
</dbReference>
<dbReference type="GO" id="GO:0016746">
    <property type="term" value="F:acyltransferase activity"/>
    <property type="evidence" value="ECO:0007669"/>
    <property type="project" value="UniProtKB-KW"/>
</dbReference>
<dbReference type="InterPro" id="IPR051159">
    <property type="entry name" value="Hexapeptide_acetyltransf"/>
</dbReference>
<dbReference type="PANTHER" id="PTHR23416">
    <property type="entry name" value="SIALIC ACID SYNTHASE-RELATED"/>
    <property type="match status" value="1"/>
</dbReference>
<keyword evidence="2" id="KW-0677">Repeat</keyword>
<dbReference type="InterPro" id="IPR001451">
    <property type="entry name" value="Hexapep"/>
</dbReference>
<dbReference type="EMBL" id="JAECZA010000005">
    <property type="protein sequence ID" value="MBH8571935.1"/>
    <property type="molecule type" value="Genomic_DNA"/>
</dbReference>
<sequence>MNSLASNGSLNPAIAPAKLARLKEVLLTILLGNLPTIALGVHLRKLLYSQIFGQFGRFICIETNVKFYGTSNIRLGDKVKICSGVRLNSLGAENNRITLGSEVTLERGVDIGTLQNSFIEIGEKTYIGLYTCITGYGNIKIGKNCLIAAHSGIYGNSHIFADPSQTIGDQGVTRKGIVIEDDCWLGHGVTVIDGVTIGRGSVIGAGAVVNRDIPPYSIAVGIPAKVIAQRNRI</sequence>
<dbReference type="Gene3D" id="2.160.10.10">
    <property type="entry name" value="Hexapeptide repeat proteins"/>
    <property type="match status" value="2"/>
</dbReference>
<protein>
    <submittedName>
        <fullName evidence="3">Acyltransferase</fullName>
    </submittedName>
</protein>
<evidence type="ECO:0000313" key="3">
    <source>
        <dbReference type="EMBL" id="MBH8571935.1"/>
    </source>
</evidence>
<evidence type="ECO:0000256" key="1">
    <source>
        <dbReference type="ARBA" id="ARBA00022679"/>
    </source>
</evidence>
<accession>A0A8J7HXE3</accession>
<gene>
    <name evidence="3" type="ORF">I8752_02585</name>
</gene>
<dbReference type="GO" id="GO:0043886">
    <property type="term" value="F:structural constituent of carboxysome shell"/>
    <property type="evidence" value="ECO:0007669"/>
    <property type="project" value="UniProtKB-ARBA"/>
</dbReference>
<keyword evidence="1" id="KW-0808">Transferase</keyword>
<dbReference type="InterPro" id="IPR018357">
    <property type="entry name" value="Hexapep_transf_CS"/>
</dbReference>
<proteinExistence type="predicted"/>
<reference evidence="3 4" key="1">
    <citation type="journal article" date="2021" name="Int. J. Syst. Evol. Microbiol.">
        <title>Amazonocrinis nigriterrae gen. nov., sp. nov., Atlanticothrix silvestris gen. nov., sp. nov. and Dendronalium phyllosphericum gen. nov., sp. nov., nostocacean cyanobacteria from Brazilian environments.</title>
        <authorList>
            <person name="Alvarenga D.O."/>
            <person name="Andreote A.P.D."/>
            <person name="Branco L.H.Z."/>
            <person name="Delbaje E."/>
            <person name="Cruz R.B."/>
            <person name="Varani A.M."/>
            <person name="Fiore M.F."/>
        </authorList>
    </citation>
    <scope>NUCLEOTIDE SEQUENCE [LARGE SCALE GENOMIC DNA]</scope>
    <source>
        <strain evidence="3 4">CENA369</strain>
    </source>
</reference>
<dbReference type="GO" id="GO:0031470">
    <property type="term" value="C:carboxysome"/>
    <property type="evidence" value="ECO:0007669"/>
    <property type="project" value="UniProtKB-ARBA"/>
</dbReference>
<keyword evidence="3" id="KW-0012">Acyltransferase</keyword>
<dbReference type="AlphaFoldDB" id="A0A8J7HXE3"/>
<dbReference type="InterPro" id="IPR011004">
    <property type="entry name" value="Trimer_LpxA-like_sf"/>
</dbReference>
<dbReference type="RefSeq" id="WP_214430771.1">
    <property type="nucleotide sequence ID" value="NZ_CAWPUQ010000284.1"/>
</dbReference>
<dbReference type="Pfam" id="PF00132">
    <property type="entry name" value="Hexapep"/>
    <property type="match status" value="1"/>
</dbReference>